<dbReference type="InterPro" id="IPR027417">
    <property type="entry name" value="P-loop_NTPase"/>
</dbReference>
<dbReference type="AlphaFoldDB" id="R7TED4"/>
<dbReference type="EMBL" id="AMQN01014867">
    <property type="status" value="NOT_ANNOTATED_CDS"/>
    <property type="molecule type" value="Genomic_DNA"/>
</dbReference>
<evidence type="ECO:0000313" key="4">
    <source>
        <dbReference type="Proteomes" id="UP000014760"/>
    </source>
</evidence>
<dbReference type="Pfam" id="PF05729">
    <property type="entry name" value="NACHT"/>
    <property type="match status" value="1"/>
</dbReference>
<feature type="non-terminal residue" evidence="2">
    <location>
        <position position="1"/>
    </location>
</feature>
<evidence type="ECO:0000313" key="2">
    <source>
        <dbReference type="EMBL" id="ELT89421.1"/>
    </source>
</evidence>
<organism evidence="2">
    <name type="scientific">Capitella teleta</name>
    <name type="common">Polychaete worm</name>
    <dbReference type="NCBI Taxonomy" id="283909"/>
    <lineage>
        <taxon>Eukaryota</taxon>
        <taxon>Metazoa</taxon>
        <taxon>Spiralia</taxon>
        <taxon>Lophotrochozoa</taxon>
        <taxon>Annelida</taxon>
        <taxon>Polychaeta</taxon>
        <taxon>Sedentaria</taxon>
        <taxon>Scolecida</taxon>
        <taxon>Capitellidae</taxon>
        <taxon>Capitella</taxon>
    </lineage>
</organism>
<evidence type="ECO:0000313" key="3">
    <source>
        <dbReference type="EnsemblMetazoa" id="CapteP208788"/>
    </source>
</evidence>
<gene>
    <name evidence="2" type="ORF">CAPTEDRAFT_208788</name>
</gene>
<dbReference type="Gene3D" id="3.40.50.300">
    <property type="entry name" value="P-loop containing nucleotide triphosphate hydrolases"/>
    <property type="match status" value="1"/>
</dbReference>
<dbReference type="OMA" id="WSERIEM"/>
<dbReference type="SUPFAM" id="SSF52540">
    <property type="entry name" value="P-loop containing nucleoside triphosphate hydrolases"/>
    <property type="match status" value="1"/>
</dbReference>
<dbReference type="EMBL" id="KB311372">
    <property type="protein sequence ID" value="ELT89421.1"/>
    <property type="molecule type" value="Genomic_DNA"/>
</dbReference>
<feature type="domain" description="NACHT" evidence="1">
    <location>
        <begin position="98"/>
        <end position="218"/>
    </location>
</feature>
<dbReference type="PROSITE" id="PS50837">
    <property type="entry name" value="NACHT"/>
    <property type="match status" value="1"/>
</dbReference>
<dbReference type="PANTHER" id="PTHR46844">
    <property type="entry name" value="SLR5058 PROTEIN"/>
    <property type="match status" value="1"/>
</dbReference>
<keyword evidence="4" id="KW-1185">Reference proteome</keyword>
<dbReference type="EnsemblMetazoa" id="CapteT208788">
    <property type="protein sequence ID" value="CapteP208788"/>
    <property type="gene ID" value="CapteG208788"/>
</dbReference>
<proteinExistence type="predicted"/>
<evidence type="ECO:0000259" key="1">
    <source>
        <dbReference type="PROSITE" id="PS50837"/>
    </source>
</evidence>
<reference evidence="2 4" key="2">
    <citation type="journal article" date="2013" name="Nature">
        <title>Insights into bilaterian evolution from three spiralian genomes.</title>
        <authorList>
            <person name="Simakov O."/>
            <person name="Marletaz F."/>
            <person name="Cho S.J."/>
            <person name="Edsinger-Gonzales E."/>
            <person name="Havlak P."/>
            <person name="Hellsten U."/>
            <person name="Kuo D.H."/>
            <person name="Larsson T."/>
            <person name="Lv J."/>
            <person name="Arendt D."/>
            <person name="Savage R."/>
            <person name="Osoegawa K."/>
            <person name="de Jong P."/>
            <person name="Grimwood J."/>
            <person name="Chapman J.A."/>
            <person name="Shapiro H."/>
            <person name="Aerts A."/>
            <person name="Otillar R.P."/>
            <person name="Terry A.Y."/>
            <person name="Boore J.L."/>
            <person name="Grigoriev I.V."/>
            <person name="Lindberg D.R."/>
            <person name="Seaver E.C."/>
            <person name="Weisblat D.A."/>
            <person name="Putnam N.H."/>
            <person name="Rokhsar D.S."/>
        </authorList>
    </citation>
    <scope>NUCLEOTIDE SEQUENCE</scope>
    <source>
        <strain evidence="2 4">I ESC-2004</strain>
    </source>
</reference>
<name>R7TED4_CAPTE</name>
<dbReference type="Proteomes" id="UP000014760">
    <property type="component" value="Unassembled WGS sequence"/>
</dbReference>
<dbReference type="InterPro" id="IPR007111">
    <property type="entry name" value="NACHT_NTPase"/>
</dbReference>
<sequence>DTSSVYWRTAESLVSDPVVVKINGSEDAGTFERLQHELRTHYDDKLKFVYTMPWLPTEGFSLKETFVQRRLRLTSGDSKGNEVKMDEILAPVGEGRNKRILVEGDPAQGKSTICQALAFAWSHPDEATEKIKSFDLVILLHAGDLRGQDSVGEAIKKHLLPIDCGIPSRQLEELLQVKKVLLIIDAFDEASTENEILHQLIEGKLLKHKTLLVTSRPNFLENKQRHFESRFTVEGYDKEEQLEHVERYAEHQRIDPKPFISMLKEESIIDLCNNPLNLTLLCLLREEDTQLRITRTALYTSIHRIIRRKAGERMDLTEAEVEESLLRPLYQFAFEAHQKNETVVREKDSKKVENFQQVCRVGYLTNEVIISRLQKEVRFQFTHKTFLEFLTAKHIAEMDRKERLNWMQHLRYANYSIRIGGLAIDDDFKVEQNEPILGFLFGLLEEESAELTQMASLVMKETHFSSEPHPLSLRSSCEASHQLLRLIAELNNDVPPELADVICKRHPPLINIHWNCSVSCMKGMLKLYNLRFQHPIRLNVEFTR</sequence>
<protein>
    <recommendedName>
        <fullName evidence="1">NACHT domain-containing protein</fullName>
    </recommendedName>
</protein>
<dbReference type="PANTHER" id="PTHR46844:SF1">
    <property type="entry name" value="SLR5058 PROTEIN"/>
    <property type="match status" value="1"/>
</dbReference>
<dbReference type="STRING" id="283909.R7TED4"/>
<reference evidence="4" key="1">
    <citation type="submission" date="2012-12" db="EMBL/GenBank/DDBJ databases">
        <authorList>
            <person name="Hellsten U."/>
            <person name="Grimwood J."/>
            <person name="Chapman J.A."/>
            <person name="Shapiro H."/>
            <person name="Aerts A."/>
            <person name="Otillar R.P."/>
            <person name="Terry A.Y."/>
            <person name="Boore J.L."/>
            <person name="Simakov O."/>
            <person name="Marletaz F."/>
            <person name="Cho S.-J."/>
            <person name="Edsinger-Gonzales E."/>
            <person name="Havlak P."/>
            <person name="Kuo D.-H."/>
            <person name="Larsson T."/>
            <person name="Lv J."/>
            <person name="Arendt D."/>
            <person name="Savage R."/>
            <person name="Osoegawa K."/>
            <person name="de Jong P."/>
            <person name="Lindberg D.R."/>
            <person name="Seaver E.C."/>
            <person name="Weisblat D.A."/>
            <person name="Putnam N.H."/>
            <person name="Grigoriev I.V."/>
            <person name="Rokhsar D.S."/>
        </authorList>
    </citation>
    <scope>NUCLEOTIDE SEQUENCE</scope>
    <source>
        <strain evidence="4">I ESC-2004</strain>
    </source>
</reference>
<accession>R7TED4</accession>
<reference evidence="3" key="3">
    <citation type="submission" date="2015-06" db="UniProtKB">
        <authorList>
            <consortium name="EnsemblMetazoa"/>
        </authorList>
    </citation>
    <scope>IDENTIFICATION</scope>
</reference>
<dbReference type="OrthoDB" id="120976at2759"/>
<dbReference type="HOGENOM" id="CLU_009460_3_0_1"/>